<dbReference type="OrthoDB" id="2691131at2759"/>
<sequence length="287" mass="33765">MSDYYWPKTVPSEIHKDYIFQIRYSIKETEHEDVSEIVVRNLHDAVPTDKHHAFFPQMYDKILRMTLWTYYLYINLYEQFHRRRRQKKFKTFFPHLLKCIVHLDNVIESFIRPFMDVPLPEISNKYSQNFTEYLITDFLLGRHDPDTLKMFRSRCPKNIERMSTNDLDFKKYRDNMSKKLSGDEFNYDISKINDDEWEPLWDEVQEWCKQKPDTAWISSWVPWDDGTGRIIQPTHNDTTEEGGNDQNNGMEYEMSSGAPEEQPGVGGSGPSGGSGMGAMGFDPNLAA</sequence>
<feature type="region of interest" description="Disordered" evidence="1">
    <location>
        <begin position="228"/>
        <end position="287"/>
    </location>
</feature>
<name>A0A0C9Z4J2_9AGAM</name>
<dbReference type="STRING" id="765257.A0A0C9Z4J2"/>
<dbReference type="AlphaFoldDB" id="A0A0C9Z4J2"/>
<evidence type="ECO:0000313" key="3">
    <source>
        <dbReference type="Proteomes" id="UP000054018"/>
    </source>
</evidence>
<evidence type="ECO:0000313" key="2">
    <source>
        <dbReference type="EMBL" id="KIK21074.1"/>
    </source>
</evidence>
<proteinExistence type="predicted"/>
<keyword evidence="3" id="KW-1185">Reference proteome</keyword>
<organism evidence="2 3">
    <name type="scientific">Pisolithus microcarpus 441</name>
    <dbReference type="NCBI Taxonomy" id="765257"/>
    <lineage>
        <taxon>Eukaryota</taxon>
        <taxon>Fungi</taxon>
        <taxon>Dikarya</taxon>
        <taxon>Basidiomycota</taxon>
        <taxon>Agaricomycotina</taxon>
        <taxon>Agaricomycetes</taxon>
        <taxon>Agaricomycetidae</taxon>
        <taxon>Boletales</taxon>
        <taxon>Sclerodermatineae</taxon>
        <taxon>Pisolithaceae</taxon>
        <taxon>Pisolithus</taxon>
    </lineage>
</organism>
<gene>
    <name evidence="2" type="ORF">PISMIDRAFT_24001</name>
</gene>
<dbReference type="Proteomes" id="UP000054018">
    <property type="component" value="Unassembled WGS sequence"/>
</dbReference>
<feature type="compositionally biased region" description="Gly residues" evidence="1">
    <location>
        <begin position="264"/>
        <end position="278"/>
    </location>
</feature>
<dbReference type="HOGENOM" id="CLU_1023485_0_0_1"/>
<dbReference type="EMBL" id="KN833755">
    <property type="protein sequence ID" value="KIK21074.1"/>
    <property type="molecule type" value="Genomic_DNA"/>
</dbReference>
<protein>
    <submittedName>
        <fullName evidence="2">Uncharacterized protein</fullName>
    </submittedName>
</protein>
<accession>A0A0C9Z4J2</accession>
<reference evidence="2 3" key="1">
    <citation type="submission" date="2014-04" db="EMBL/GenBank/DDBJ databases">
        <authorList>
            <consortium name="DOE Joint Genome Institute"/>
            <person name="Kuo A."/>
            <person name="Kohler A."/>
            <person name="Costa M.D."/>
            <person name="Nagy L.G."/>
            <person name="Floudas D."/>
            <person name="Copeland A."/>
            <person name="Barry K.W."/>
            <person name="Cichocki N."/>
            <person name="Veneault-Fourrey C."/>
            <person name="LaButti K."/>
            <person name="Lindquist E.A."/>
            <person name="Lipzen A."/>
            <person name="Lundell T."/>
            <person name="Morin E."/>
            <person name="Murat C."/>
            <person name="Sun H."/>
            <person name="Tunlid A."/>
            <person name="Henrissat B."/>
            <person name="Grigoriev I.V."/>
            <person name="Hibbett D.S."/>
            <person name="Martin F."/>
            <person name="Nordberg H.P."/>
            <person name="Cantor M.N."/>
            <person name="Hua S.X."/>
        </authorList>
    </citation>
    <scope>NUCLEOTIDE SEQUENCE [LARGE SCALE GENOMIC DNA]</scope>
    <source>
        <strain evidence="2 3">441</strain>
    </source>
</reference>
<evidence type="ECO:0000256" key="1">
    <source>
        <dbReference type="SAM" id="MobiDB-lite"/>
    </source>
</evidence>
<reference evidence="3" key="2">
    <citation type="submission" date="2015-01" db="EMBL/GenBank/DDBJ databases">
        <title>Evolutionary Origins and Diversification of the Mycorrhizal Mutualists.</title>
        <authorList>
            <consortium name="DOE Joint Genome Institute"/>
            <consortium name="Mycorrhizal Genomics Consortium"/>
            <person name="Kohler A."/>
            <person name="Kuo A."/>
            <person name="Nagy L.G."/>
            <person name="Floudas D."/>
            <person name="Copeland A."/>
            <person name="Barry K.W."/>
            <person name="Cichocki N."/>
            <person name="Veneault-Fourrey C."/>
            <person name="LaButti K."/>
            <person name="Lindquist E.A."/>
            <person name="Lipzen A."/>
            <person name="Lundell T."/>
            <person name="Morin E."/>
            <person name="Murat C."/>
            <person name="Riley R."/>
            <person name="Ohm R."/>
            <person name="Sun H."/>
            <person name="Tunlid A."/>
            <person name="Henrissat B."/>
            <person name="Grigoriev I.V."/>
            <person name="Hibbett D.S."/>
            <person name="Martin F."/>
        </authorList>
    </citation>
    <scope>NUCLEOTIDE SEQUENCE [LARGE SCALE GENOMIC DNA]</scope>
    <source>
        <strain evidence="3">441</strain>
    </source>
</reference>